<protein>
    <submittedName>
        <fullName evidence="2">Reverse transcriptase</fullName>
    </submittedName>
</protein>
<comment type="caution">
    <text evidence="2">The sequence shown here is derived from an EMBL/GenBank/DDBJ whole genome shotgun (WGS) entry which is preliminary data.</text>
</comment>
<name>A0A225VL15_9STRA</name>
<dbReference type="OrthoDB" id="10065625at2759"/>
<gene>
    <name evidence="2" type="ORF">PHMEG_00022056</name>
</gene>
<dbReference type="Proteomes" id="UP000198211">
    <property type="component" value="Unassembled WGS sequence"/>
</dbReference>
<dbReference type="GO" id="GO:0003964">
    <property type="term" value="F:RNA-directed DNA polymerase activity"/>
    <property type="evidence" value="ECO:0007669"/>
    <property type="project" value="UniProtKB-KW"/>
</dbReference>
<sequence>MSEETVTAAIKRCKGDKACGPDDLGNEWYLDHFDSVAPILTLVFNNSFNTGVIPRSFDEAFIFSSSKGGDTSQPLNYRPIALLNTDYKILTRVLAWRVRTHTTQLFHRTQFGYAPGRNIRDAIDLLKHQKLHVRTMQQ</sequence>
<feature type="domain" description="Reverse transcriptase" evidence="1">
    <location>
        <begin position="75"/>
        <end position="128"/>
    </location>
</feature>
<dbReference type="AlphaFoldDB" id="A0A225VL15"/>
<dbReference type="Pfam" id="PF00078">
    <property type="entry name" value="RVT_1"/>
    <property type="match status" value="1"/>
</dbReference>
<accession>A0A225VL15</accession>
<evidence type="ECO:0000259" key="1">
    <source>
        <dbReference type="Pfam" id="PF00078"/>
    </source>
</evidence>
<dbReference type="PANTHER" id="PTHR19446">
    <property type="entry name" value="REVERSE TRANSCRIPTASES"/>
    <property type="match status" value="1"/>
</dbReference>
<evidence type="ECO:0000313" key="2">
    <source>
        <dbReference type="EMBL" id="OWZ05784.1"/>
    </source>
</evidence>
<dbReference type="InterPro" id="IPR043502">
    <property type="entry name" value="DNA/RNA_pol_sf"/>
</dbReference>
<keyword evidence="2" id="KW-0695">RNA-directed DNA polymerase</keyword>
<proteinExistence type="predicted"/>
<keyword evidence="2" id="KW-0548">Nucleotidyltransferase</keyword>
<dbReference type="EMBL" id="NBNE01004252">
    <property type="protein sequence ID" value="OWZ05784.1"/>
    <property type="molecule type" value="Genomic_DNA"/>
</dbReference>
<dbReference type="InterPro" id="IPR000477">
    <property type="entry name" value="RT_dom"/>
</dbReference>
<reference evidence="3" key="1">
    <citation type="submission" date="2017-03" db="EMBL/GenBank/DDBJ databases">
        <title>Phytopthora megakarya and P. palmivora, two closely related causual agents of cacao black pod achieved similar genome size and gene model numbers by different mechanisms.</title>
        <authorList>
            <person name="Ali S."/>
            <person name="Shao J."/>
            <person name="Larry D.J."/>
            <person name="Kronmiller B."/>
            <person name="Shen D."/>
            <person name="Strem M.D."/>
            <person name="Melnick R.L."/>
            <person name="Guiltinan M.J."/>
            <person name="Tyler B.M."/>
            <person name="Meinhardt L.W."/>
            <person name="Bailey B.A."/>
        </authorList>
    </citation>
    <scope>NUCLEOTIDE SEQUENCE [LARGE SCALE GENOMIC DNA]</scope>
    <source>
        <strain evidence="3">zdho120</strain>
    </source>
</reference>
<keyword evidence="3" id="KW-1185">Reference proteome</keyword>
<dbReference type="SUPFAM" id="SSF56672">
    <property type="entry name" value="DNA/RNA polymerases"/>
    <property type="match status" value="1"/>
</dbReference>
<organism evidence="2 3">
    <name type="scientific">Phytophthora megakarya</name>
    <dbReference type="NCBI Taxonomy" id="4795"/>
    <lineage>
        <taxon>Eukaryota</taxon>
        <taxon>Sar</taxon>
        <taxon>Stramenopiles</taxon>
        <taxon>Oomycota</taxon>
        <taxon>Peronosporomycetes</taxon>
        <taxon>Peronosporales</taxon>
        <taxon>Peronosporaceae</taxon>
        <taxon>Phytophthora</taxon>
    </lineage>
</organism>
<keyword evidence="2" id="KW-0808">Transferase</keyword>
<evidence type="ECO:0000313" key="3">
    <source>
        <dbReference type="Proteomes" id="UP000198211"/>
    </source>
</evidence>
<dbReference type="STRING" id="4795.A0A225VL15"/>